<proteinExistence type="predicted"/>
<dbReference type="Pfam" id="PF22481">
    <property type="entry name" value="DUF6985"/>
    <property type="match status" value="1"/>
</dbReference>
<evidence type="ECO:0000259" key="1">
    <source>
        <dbReference type="Pfam" id="PF22481"/>
    </source>
</evidence>
<dbReference type="AlphaFoldDB" id="A0A0E2H8Q8"/>
<dbReference type="RefSeq" id="WP_002593540.1">
    <property type="nucleotide sequence ID" value="NZ_KB850978.1"/>
</dbReference>
<name>A0A0E2H8Q8_9FIRM</name>
<sequence length="113" mass="13236">MEKYKTIQARIAEKILVYYNEEEKGAYGPDDPEESKEWWPEINTVDELADKLHLEFIIIPEAYRMNNVRNKGKRCVYVLFSRDWGGEDSDDNGVAVKLHNEEIVEAGYKDMAY</sequence>
<dbReference type="InterPro" id="IPR054254">
    <property type="entry name" value="DUF6985"/>
</dbReference>
<reference evidence="2 3" key="1">
    <citation type="submission" date="2013-01" db="EMBL/GenBank/DDBJ databases">
        <title>The Genome Sequence of Clostridium clostridioforme 90A8.</title>
        <authorList>
            <consortium name="The Broad Institute Genome Sequencing Platform"/>
            <person name="Earl A."/>
            <person name="Ward D."/>
            <person name="Feldgarden M."/>
            <person name="Gevers D."/>
            <person name="Courvalin P."/>
            <person name="Lambert T."/>
            <person name="Walker B."/>
            <person name="Young S.K."/>
            <person name="Zeng Q."/>
            <person name="Gargeya S."/>
            <person name="Fitzgerald M."/>
            <person name="Haas B."/>
            <person name="Abouelleil A."/>
            <person name="Alvarado L."/>
            <person name="Arachchi H.M."/>
            <person name="Berlin A.M."/>
            <person name="Chapman S.B."/>
            <person name="Dewar J."/>
            <person name="Goldberg J."/>
            <person name="Griggs A."/>
            <person name="Gujja S."/>
            <person name="Hansen M."/>
            <person name="Howarth C."/>
            <person name="Imamovic A."/>
            <person name="Larimer J."/>
            <person name="McCowan C."/>
            <person name="Murphy C."/>
            <person name="Neiman D."/>
            <person name="Pearson M."/>
            <person name="Priest M."/>
            <person name="Roberts A."/>
            <person name="Saif S."/>
            <person name="Shea T."/>
            <person name="Sisk P."/>
            <person name="Sykes S."/>
            <person name="Wortman J."/>
            <person name="Nusbaum C."/>
            <person name="Birren B."/>
        </authorList>
    </citation>
    <scope>NUCLEOTIDE SEQUENCE [LARGE SCALE GENOMIC DNA]</scope>
    <source>
        <strain evidence="2 3">90A8</strain>
    </source>
</reference>
<comment type="caution">
    <text evidence="2">The sequence shown here is derived from an EMBL/GenBank/DDBJ whole genome shotgun (WGS) entry which is preliminary data.</text>
</comment>
<dbReference type="HOGENOM" id="CLU_2129124_0_0_9"/>
<evidence type="ECO:0000313" key="2">
    <source>
        <dbReference type="EMBL" id="ENZ13065.1"/>
    </source>
</evidence>
<gene>
    <name evidence="2" type="ORF">HMPREF1090_03346</name>
</gene>
<dbReference type="Proteomes" id="UP000013085">
    <property type="component" value="Unassembled WGS sequence"/>
</dbReference>
<organism evidence="2 3">
    <name type="scientific">[Clostridium] clostridioforme 90A8</name>
    <dbReference type="NCBI Taxonomy" id="999408"/>
    <lineage>
        <taxon>Bacteria</taxon>
        <taxon>Bacillati</taxon>
        <taxon>Bacillota</taxon>
        <taxon>Clostridia</taxon>
        <taxon>Lachnospirales</taxon>
        <taxon>Lachnospiraceae</taxon>
        <taxon>Enterocloster</taxon>
    </lineage>
</organism>
<accession>A0A0E2H8Q8</accession>
<protein>
    <recommendedName>
        <fullName evidence="1">DUF6985 domain-containing protein</fullName>
    </recommendedName>
</protein>
<dbReference type="EMBL" id="AGYR01000036">
    <property type="protein sequence ID" value="ENZ13065.1"/>
    <property type="molecule type" value="Genomic_DNA"/>
</dbReference>
<evidence type="ECO:0000313" key="3">
    <source>
        <dbReference type="Proteomes" id="UP000013085"/>
    </source>
</evidence>
<feature type="domain" description="DUF6985" evidence="1">
    <location>
        <begin position="3"/>
        <end position="111"/>
    </location>
</feature>